<evidence type="ECO:0000313" key="2">
    <source>
        <dbReference type="EMBL" id="KEQ07936.1"/>
    </source>
</evidence>
<protein>
    <submittedName>
        <fullName evidence="2">Phosphatase</fullName>
    </submittedName>
</protein>
<dbReference type="Pfam" id="PF00149">
    <property type="entry name" value="Metallophos"/>
    <property type="match status" value="1"/>
</dbReference>
<dbReference type="RefSeq" id="WP_037166773.1">
    <property type="nucleotide sequence ID" value="NZ_CAJXID010000010.1"/>
</dbReference>
<dbReference type="InterPro" id="IPR004843">
    <property type="entry name" value="Calcineurin-like_PHP"/>
</dbReference>
<dbReference type="GO" id="GO:0008663">
    <property type="term" value="F:2',3'-cyclic-nucleotide 2'-phosphodiesterase activity"/>
    <property type="evidence" value="ECO:0007669"/>
    <property type="project" value="TreeGrafter"/>
</dbReference>
<dbReference type="EMBL" id="JOKJ01000011">
    <property type="protein sequence ID" value="KEQ07936.1"/>
    <property type="molecule type" value="Genomic_DNA"/>
</dbReference>
<dbReference type="Gene3D" id="3.60.21.10">
    <property type="match status" value="1"/>
</dbReference>
<dbReference type="GO" id="GO:0047631">
    <property type="term" value="F:ADP-ribose diphosphatase activity"/>
    <property type="evidence" value="ECO:0007669"/>
    <property type="project" value="TreeGrafter"/>
</dbReference>
<reference evidence="2 3" key="1">
    <citation type="submission" date="2014-06" db="EMBL/GenBank/DDBJ databases">
        <title>Rhizobium pelagicum/R2-400B4.</title>
        <authorList>
            <person name="Kimes N.E."/>
            <person name="Lopez-Perez M."/>
        </authorList>
    </citation>
    <scope>NUCLEOTIDE SEQUENCE [LARGE SCALE GENOMIC DNA]</scope>
    <source>
        <strain evidence="2 3">R2-400B4</strain>
    </source>
</reference>
<dbReference type="Proteomes" id="UP000052167">
    <property type="component" value="Unassembled WGS sequence"/>
</dbReference>
<feature type="domain" description="Calcineurin-like phosphoesterase" evidence="1">
    <location>
        <begin position="8"/>
        <end position="229"/>
    </location>
</feature>
<evidence type="ECO:0000313" key="3">
    <source>
        <dbReference type="Proteomes" id="UP000052167"/>
    </source>
</evidence>
<sequence length="282" mass="31164">MPSDSPLIRFGVIADPQYAPLPPNPALNRHFEKSLGKLDEAIGVFNAHDLAFVVTLGDLVDRGYENFDAVLTRYERLTHESILLPGNHDFLVAPEQLPEVHRRLSMPAPYHHFSRNGLRFVVIDGSEESLFAALEGDPRRARAEARLAALEAAGSLNAQTWNGGIGEAQFAWLSGVLVDAAAAGEKVVVLGHYPLYPDNAHNLWDWQALVDLFDRSGNVLAYLCGHNHIGNLGHHGSTWYVNFTGMVDTETENTFAIAEIFPDRLEITGFGREESRALPFDI</sequence>
<dbReference type="GO" id="GO:0047734">
    <property type="term" value="F:CDP-glycerol diphosphatase activity"/>
    <property type="evidence" value="ECO:0007669"/>
    <property type="project" value="TreeGrafter"/>
</dbReference>
<dbReference type="SUPFAM" id="SSF56300">
    <property type="entry name" value="Metallo-dependent phosphatases"/>
    <property type="match status" value="1"/>
</dbReference>
<proteinExistence type="predicted"/>
<evidence type="ECO:0000259" key="1">
    <source>
        <dbReference type="Pfam" id="PF00149"/>
    </source>
</evidence>
<organism evidence="2 3">
    <name type="scientific">Pseudorhizobium pelagicum</name>
    <dbReference type="NCBI Taxonomy" id="1509405"/>
    <lineage>
        <taxon>Bacteria</taxon>
        <taxon>Pseudomonadati</taxon>
        <taxon>Pseudomonadota</taxon>
        <taxon>Alphaproteobacteria</taxon>
        <taxon>Hyphomicrobiales</taxon>
        <taxon>Rhizobiaceae</taxon>
        <taxon>Rhizobium/Agrobacterium group</taxon>
        <taxon>Pseudorhizobium</taxon>
    </lineage>
</organism>
<name>A0A922P3M9_9HYPH</name>
<dbReference type="AlphaFoldDB" id="A0A922P3M9"/>
<dbReference type="InterPro" id="IPR029052">
    <property type="entry name" value="Metallo-depent_PP-like"/>
</dbReference>
<dbReference type="PANTHER" id="PTHR16509:SF8">
    <property type="entry name" value="MANGANESE-DEPENDENT ADP-RIBOSE_CDP-ALCOHOL DIPHOSPHATASE"/>
    <property type="match status" value="1"/>
</dbReference>
<accession>A0A922P3M9</accession>
<gene>
    <name evidence="2" type="ORF">GV68_03935</name>
</gene>
<keyword evidence="3" id="KW-1185">Reference proteome</keyword>
<dbReference type="OrthoDB" id="9791866at2"/>
<comment type="caution">
    <text evidence="2">The sequence shown here is derived from an EMBL/GenBank/DDBJ whole genome shotgun (WGS) entry which is preliminary data.</text>
</comment>
<dbReference type="GO" id="GO:0030145">
    <property type="term" value="F:manganese ion binding"/>
    <property type="evidence" value="ECO:0007669"/>
    <property type="project" value="TreeGrafter"/>
</dbReference>
<dbReference type="PANTHER" id="PTHR16509">
    <property type="match status" value="1"/>
</dbReference>